<feature type="domain" description="Glycosyltransferase subfamily 4-like N-terminal" evidence="2">
    <location>
        <begin position="18"/>
        <end position="128"/>
    </location>
</feature>
<dbReference type="PANTHER" id="PTHR12526:SF595">
    <property type="entry name" value="BLL5217 PROTEIN"/>
    <property type="match status" value="1"/>
</dbReference>
<dbReference type="Proteomes" id="UP001365846">
    <property type="component" value="Unassembled WGS sequence"/>
</dbReference>
<sequence length="349" mass="38625">MKIALVSPLCEAVPPMFYGGTERVVAHLSNALVDQGHDVTLFAAGGSCTRATLVPFRQQALRLDPAPLKSDLAAHLVLMSEVRRRADEFDVLHFHMELLHFPFFEDIAERTLTTMHGRLDLTDLPEAYGRWNEFPLVSISHQQRKPMASANWLGNVYNGVDDALFRVPARPSGGYLAFLGRIAPEKRPDRAIDIAIRAGLPLKIAAKVDPVDRAYFEGCIRPLLAHPLIEFVGEVNDAQKPAFLGNARALLFPIDWPEPFGLVMIEAMACGTPVIAWRCGSVPEVVEPGVSGLIVDNEEEAVDAVKRAVQIDRRRVRASFDRRFSARAMATAYVELYHRLLAMSLPAVA</sequence>
<comment type="caution">
    <text evidence="3">The sequence shown here is derived from an EMBL/GenBank/DDBJ whole genome shotgun (WGS) entry which is preliminary data.</text>
</comment>
<proteinExistence type="predicted"/>
<dbReference type="SUPFAM" id="SSF53756">
    <property type="entry name" value="UDP-Glycosyltransferase/glycogen phosphorylase"/>
    <property type="match status" value="1"/>
</dbReference>
<dbReference type="Pfam" id="PF13439">
    <property type="entry name" value="Glyco_transf_4"/>
    <property type="match status" value="1"/>
</dbReference>
<evidence type="ECO:0000259" key="2">
    <source>
        <dbReference type="Pfam" id="PF13439"/>
    </source>
</evidence>
<evidence type="ECO:0000259" key="1">
    <source>
        <dbReference type="Pfam" id="PF00534"/>
    </source>
</evidence>
<dbReference type="Gene3D" id="3.40.50.2000">
    <property type="entry name" value="Glycogen Phosphorylase B"/>
    <property type="match status" value="2"/>
</dbReference>
<reference evidence="3 4" key="1">
    <citation type="submission" date="2024-03" db="EMBL/GenBank/DDBJ databases">
        <title>Novel species of the genus Variovorax.</title>
        <authorList>
            <person name="Liu Q."/>
            <person name="Xin Y.-H."/>
        </authorList>
    </citation>
    <scope>NUCLEOTIDE SEQUENCE [LARGE SCALE GENOMIC DNA]</scope>
    <source>
        <strain evidence="3 4">KACC 18899</strain>
    </source>
</reference>
<evidence type="ECO:0000313" key="3">
    <source>
        <dbReference type="EMBL" id="MEJ8814482.1"/>
    </source>
</evidence>
<dbReference type="PANTHER" id="PTHR12526">
    <property type="entry name" value="GLYCOSYLTRANSFERASE"/>
    <property type="match status" value="1"/>
</dbReference>
<protein>
    <submittedName>
        <fullName evidence="3">Glycosyltransferase family 4 protein</fullName>
    </submittedName>
</protein>
<dbReference type="EMBL" id="JBBKZU010000013">
    <property type="protein sequence ID" value="MEJ8814482.1"/>
    <property type="molecule type" value="Genomic_DNA"/>
</dbReference>
<dbReference type="InterPro" id="IPR028098">
    <property type="entry name" value="Glyco_trans_4-like_N"/>
</dbReference>
<accession>A0ABU8VLD2</accession>
<feature type="domain" description="Glycosyl transferase family 1" evidence="1">
    <location>
        <begin position="174"/>
        <end position="316"/>
    </location>
</feature>
<dbReference type="InterPro" id="IPR001296">
    <property type="entry name" value="Glyco_trans_1"/>
</dbReference>
<evidence type="ECO:0000313" key="4">
    <source>
        <dbReference type="Proteomes" id="UP001365846"/>
    </source>
</evidence>
<dbReference type="RefSeq" id="WP_340359709.1">
    <property type="nucleotide sequence ID" value="NZ_JBBKZU010000013.1"/>
</dbReference>
<name>A0ABU8VLD2_9BURK</name>
<organism evidence="3 4">
    <name type="scientific">Variovorax ureilyticus</name>
    <dbReference type="NCBI Taxonomy" id="1836198"/>
    <lineage>
        <taxon>Bacteria</taxon>
        <taxon>Pseudomonadati</taxon>
        <taxon>Pseudomonadota</taxon>
        <taxon>Betaproteobacteria</taxon>
        <taxon>Burkholderiales</taxon>
        <taxon>Comamonadaceae</taxon>
        <taxon>Variovorax</taxon>
    </lineage>
</organism>
<dbReference type="Pfam" id="PF00534">
    <property type="entry name" value="Glycos_transf_1"/>
    <property type="match status" value="1"/>
</dbReference>
<gene>
    <name evidence="3" type="ORF">WKW77_25620</name>
</gene>
<dbReference type="CDD" id="cd03802">
    <property type="entry name" value="GT4_AviGT4-like"/>
    <property type="match status" value="1"/>
</dbReference>
<keyword evidence="4" id="KW-1185">Reference proteome</keyword>